<feature type="domain" description="EF-hand" evidence="1">
    <location>
        <begin position="13"/>
        <end position="50"/>
    </location>
</feature>
<dbReference type="InterPro" id="IPR011992">
    <property type="entry name" value="EF-hand-dom_pair"/>
</dbReference>
<accession>U4LGN7</accession>
<dbReference type="PROSITE" id="PS50222">
    <property type="entry name" value="EF_HAND_2"/>
    <property type="match status" value="1"/>
</dbReference>
<name>U4LGN7_PYROM</name>
<reference evidence="2 3" key="1">
    <citation type="journal article" date="2013" name="PLoS Genet.">
        <title>The genome and development-dependent transcriptomes of Pyronema confluens: a window into fungal evolution.</title>
        <authorList>
            <person name="Traeger S."/>
            <person name="Altegoer F."/>
            <person name="Freitag M."/>
            <person name="Gabaldon T."/>
            <person name="Kempken F."/>
            <person name="Kumar A."/>
            <person name="Marcet-Houben M."/>
            <person name="Poggeler S."/>
            <person name="Stajich J.E."/>
            <person name="Nowrousian M."/>
        </authorList>
    </citation>
    <scope>NUCLEOTIDE SEQUENCE [LARGE SCALE GENOMIC DNA]</scope>
    <source>
        <strain evidence="3">CBS 100304</strain>
        <tissue evidence="2">Vegetative mycelium</tissue>
    </source>
</reference>
<dbReference type="OrthoDB" id="2161at2759"/>
<organism evidence="2 3">
    <name type="scientific">Pyronema omphalodes (strain CBS 100304)</name>
    <name type="common">Pyronema confluens</name>
    <dbReference type="NCBI Taxonomy" id="1076935"/>
    <lineage>
        <taxon>Eukaryota</taxon>
        <taxon>Fungi</taxon>
        <taxon>Dikarya</taxon>
        <taxon>Ascomycota</taxon>
        <taxon>Pezizomycotina</taxon>
        <taxon>Pezizomycetes</taxon>
        <taxon>Pezizales</taxon>
        <taxon>Pyronemataceae</taxon>
        <taxon>Pyronema</taxon>
    </lineage>
</organism>
<dbReference type="InterPro" id="IPR002048">
    <property type="entry name" value="EF_hand_dom"/>
</dbReference>
<dbReference type="AlphaFoldDB" id="U4LGN7"/>
<protein>
    <submittedName>
        <fullName evidence="2">Similar to Calcium-binding mitochondrial carrier protein acc. no. Q54RB9</fullName>
    </submittedName>
</protein>
<dbReference type="GO" id="GO:0005509">
    <property type="term" value="F:calcium ion binding"/>
    <property type="evidence" value="ECO:0007669"/>
    <property type="project" value="InterPro"/>
</dbReference>
<gene>
    <name evidence="2" type="ORF">PCON_01682</name>
</gene>
<dbReference type="EMBL" id="HF936165">
    <property type="protein sequence ID" value="CCX15407.1"/>
    <property type="molecule type" value="Genomic_DNA"/>
</dbReference>
<sequence>MTYEQFAQLLRAIQGEKVRQAFQAFDPKGTGYIHIEVADFMKIVQETAGHKLSDYILNNLNTFVSVGTASKIPYANVRASQNVMREMDTIDTVVRSATAKSKDGKITRAEFLNEAARIMRFSHFKVHSSRSRHLVPL</sequence>
<evidence type="ECO:0000313" key="3">
    <source>
        <dbReference type="Proteomes" id="UP000018144"/>
    </source>
</evidence>
<keyword evidence="3" id="KW-1185">Reference proteome</keyword>
<dbReference type="SUPFAM" id="SSF47473">
    <property type="entry name" value="EF-hand"/>
    <property type="match status" value="1"/>
</dbReference>
<proteinExistence type="predicted"/>
<dbReference type="eggNOG" id="KOG0751">
    <property type="taxonomic scope" value="Eukaryota"/>
</dbReference>
<evidence type="ECO:0000259" key="1">
    <source>
        <dbReference type="PROSITE" id="PS50222"/>
    </source>
</evidence>
<evidence type="ECO:0000313" key="2">
    <source>
        <dbReference type="EMBL" id="CCX15407.1"/>
    </source>
</evidence>
<dbReference type="Gene3D" id="1.10.238.10">
    <property type="entry name" value="EF-hand"/>
    <property type="match status" value="1"/>
</dbReference>
<dbReference type="Proteomes" id="UP000018144">
    <property type="component" value="Unassembled WGS sequence"/>
</dbReference>